<evidence type="ECO:0000256" key="6">
    <source>
        <dbReference type="SAM" id="Phobius"/>
    </source>
</evidence>
<accession>A0ABN8G757</accession>
<sequence>MVALPLYVYKLTESPMYTSLVAVFTGLPYFLFGLFAGAMADRGNRKLIMIGCSLFSGLLLATIPAAAMMGQVSVFHLLAVGLLVSTAFVWFDAASHNMLFQLIGRERLVAANSLLSSTDTIIRIGSPVIAGYIIYQFGPQWAIGIDALCYCVAALLIFSLTGSYRSEPSVTNQSLLRRLAGDIKEGLGFIWSEPLVRSLTVLGFGNSFIGGAVTGLIVVFGVQVLGIAKSAPAMSLLFTCGSLGALAASLILPQLRKRFKPGRITIAGLVINAASLAGVAFGGSLAIVCAFYILWNLANFLVIVNGITLRQQLTPDHLQGRVHASGRMIAWGGYPFGSLLGGIAATAFGVQAVYIVFALLMALLFVLARLTPLYRYELELPGRHD</sequence>
<organism evidence="7 8">
    <name type="scientific">Paenibacillus plantiphilus</name>
    <dbReference type="NCBI Taxonomy" id="2905650"/>
    <lineage>
        <taxon>Bacteria</taxon>
        <taxon>Bacillati</taxon>
        <taxon>Bacillota</taxon>
        <taxon>Bacilli</taxon>
        <taxon>Bacillales</taxon>
        <taxon>Paenibacillaceae</taxon>
        <taxon>Paenibacillus</taxon>
    </lineage>
</organism>
<feature type="transmembrane region" description="Helical" evidence="6">
    <location>
        <begin position="114"/>
        <end position="135"/>
    </location>
</feature>
<dbReference type="Gene3D" id="1.20.1250.20">
    <property type="entry name" value="MFS general substrate transporter like domains"/>
    <property type="match status" value="1"/>
</dbReference>
<evidence type="ECO:0000256" key="4">
    <source>
        <dbReference type="ARBA" id="ARBA00022989"/>
    </source>
</evidence>
<dbReference type="Proteomes" id="UP000838686">
    <property type="component" value="Unassembled WGS sequence"/>
</dbReference>
<dbReference type="InterPro" id="IPR036259">
    <property type="entry name" value="MFS_trans_sf"/>
</dbReference>
<comment type="caution">
    <text evidence="7">The sequence shown here is derived from an EMBL/GenBank/DDBJ whole genome shotgun (WGS) entry which is preliminary data.</text>
</comment>
<gene>
    <name evidence="7" type="primary">entS_3</name>
    <name evidence="7" type="ORF">PAECIP111893_01262</name>
</gene>
<feature type="transmembrane region" description="Helical" evidence="6">
    <location>
        <begin position="20"/>
        <end position="40"/>
    </location>
</feature>
<keyword evidence="8" id="KW-1185">Reference proteome</keyword>
<evidence type="ECO:0000256" key="5">
    <source>
        <dbReference type="ARBA" id="ARBA00023136"/>
    </source>
</evidence>
<keyword evidence="3 6" id="KW-0812">Transmembrane</keyword>
<evidence type="ECO:0000256" key="3">
    <source>
        <dbReference type="ARBA" id="ARBA00022692"/>
    </source>
</evidence>
<dbReference type="PANTHER" id="PTHR23513:SF6">
    <property type="entry name" value="MAJOR FACILITATOR SUPERFAMILY ASSOCIATED DOMAIN-CONTAINING PROTEIN"/>
    <property type="match status" value="1"/>
</dbReference>
<feature type="transmembrane region" description="Helical" evidence="6">
    <location>
        <begin position="207"/>
        <end position="227"/>
    </location>
</feature>
<dbReference type="CDD" id="cd06173">
    <property type="entry name" value="MFS_MefA_like"/>
    <property type="match status" value="1"/>
</dbReference>
<feature type="transmembrane region" description="Helical" evidence="6">
    <location>
        <begin position="343"/>
        <end position="368"/>
    </location>
</feature>
<keyword evidence="5 6" id="KW-0472">Membrane</keyword>
<comment type="subcellular location">
    <subcellularLocation>
        <location evidence="1">Cell membrane</location>
        <topology evidence="1">Multi-pass membrane protein</topology>
    </subcellularLocation>
</comment>
<dbReference type="EMBL" id="CAKMMF010000005">
    <property type="protein sequence ID" value="CAH1199204.1"/>
    <property type="molecule type" value="Genomic_DNA"/>
</dbReference>
<name>A0ABN8G757_9BACL</name>
<dbReference type="SUPFAM" id="SSF103473">
    <property type="entry name" value="MFS general substrate transporter"/>
    <property type="match status" value="1"/>
</dbReference>
<evidence type="ECO:0000313" key="7">
    <source>
        <dbReference type="EMBL" id="CAH1199204.1"/>
    </source>
</evidence>
<evidence type="ECO:0000256" key="2">
    <source>
        <dbReference type="ARBA" id="ARBA00022475"/>
    </source>
</evidence>
<proteinExistence type="predicted"/>
<feature type="transmembrane region" description="Helical" evidence="6">
    <location>
        <begin position="47"/>
        <end position="67"/>
    </location>
</feature>
<feature type="transmembrane region" description="Helical" evidence="6">
    <location>
        <begin position="141"/>
        <end position="160"/>
    </location>
</feature>
<protein>
    <submittedName>
        <fullName evidence="7">Enterobactin exporter EntS</fullName>
    </submittedName>
</protein>
<evidence type="ECO:0000313" key="8">
    <source>
        <dbReference type="Proteomes" id="UP000838686"/>
    </source>
</evidence>
<dbReference type="Pfam" id="PF07690">
    <property type="entry name" value="MFS_1"/>
    <property type="match status" value="1"/>
</dbReference>
<feature type="transmembrane region" description="Helical" evidence="6">
    <location>
        <begin position="73"/>
        <end position="93"/>
    </location>
</feature>
<dbReference type="InterPro" id="IPR011701">
    <property type="entry name" value="MFS"/>
</dbReference>
<evidence type="ECO:0000256" key="1">
    <source>
        <dbReference type="ARBA" id="ARBA00004651"/>
    </source>
</evidence>
<reference evidence="7" key="1">
    <citation type="submission" date="2022-01" db="EMBL/GenBank/DDBJ databases">
        <authorList>
            <person name="Criscuolo A."/>
        </authorList>
    </citation>
    <scope>NUCLEOTIDE SEQUENCE</scope>
    <source>
        <strain evidence="7">CIP111893</strain>
    </source>
</reference>
<keyword evidence="2" id="KW-1003">Cell membrane</keyword>
<dbReference type="PANTHER" id="PTHR23513">
    <property type="entry name" value="INTEGRAL MEMBRANE EFFLUX PROTEIN-RELATED"/>
    <property type="match status" value="1"/>
</dbReference>
<feature type="transmembrane region" description="Helical" evidence="6">
    <location>
        <begin position="264"/>
        <end position="295"/>
    </location>
</feature>
<keyword evidence="4 6" id="KW-1133">Transmembrane helix</keyword>
<feature type="transmembrane region" description="Helical" evidence="6">
    <location>
        <begin position="233"/>
        <end position="252"/>
    </location>
</feature>